<evidence type="ECO:0000256" key="3">
    <source>
        <dbReference type="ARBA" id="ARBA00022692"/>
    </source>
</evidence>
<dbReference type="GO" id="GO:0005886">
    <property type="term" value="C:plasma membrane"/>
    <property type="evidence" value="ECO:0007669"/>
    <property type="project" value="UniProtKB-SubCell"/>
</dbReference>
<feature type="transmembrane region" description="Helical" evidence="6">
    <location>
        <begin position="142"/>
        <end position="163"/>
    </location>
</feature>
<keyword evidence="4 6" id="KW-1133">Transmembrane helix</keyword>
<name>A0A239LBS4_9BACT</name>
<gene>
    <name evidence="7" type="ORF">SAMN06296052_13820</name>
</gene>
<dbReference type="OrthoDB" id="851598at2"/>
<dbReference type="Pfam" id="PF01810">
    <property type="entry name" value="LysE"/>
    <property type="match status" value="1"/>
</dbReference>
<feature type="transmembrane region" description="Helical" evidence="6">
    <location>
        <begin position="38"/>
        <end position="65"/>
    </location>
</feature>
<feature type="transmembrane region" description="Helical" evidence="6">
    <location>
        <begin position="113"/>
        <end position="136"/>
    </location>
</feature>
<evidence type="ECO:0000256" key="4">
    <source>
        <dbReference type="ARBA" id="ARBA00022989"/>
    </source>
</evidence>
<feature type="transmembrane region" description="Helical" evidence="6">
    <location>
        <begin position="71"/>
        <end position="92"/>
    </location>
</feature>
<dbReference type="InterPro" id="IPR001123">
    <property type="entry name" value="LeuE-type"/>
</dbReference>
<dbReference type="AlphaFoldDB" id="A0A239LBS4"/>
<dbReference type="EMBL" id="FZOQ01000038">
    <property type="protein sequence ID" value="SNT27412.1"/>
    <property type="molecule type" value="Genomic_DNA"/>
</dbReference>
<keyword evidence="2" id="KW-1003">Cell membrane</keyword>
<comment type="subcellular location">
    <subcellularLocation>
        <location evidence="1">Cell membrane</location>
        <topology evidence="1">Multi-pass membrane protein</topology>
    </subcellularLocation>
</comment>
<sequence>MNTALSSFIFGLTIAISIGPIALLIINRSINCGLRNGVLSGAAAAFADLTYGIVSFSVGSALYVLLEHEALLQRIASAVLILFGAWMLLGAIRSRNTLQLMSDAPCKGVFASTYALTMANPLTILAFTGFAAQFAMTDFQTIVVNSIALFAGSLIIQITLALFGSALRTYISHPAVIFYLNILSACLIIGLGLMKVM</sequence>
<keyword evidence="5 6" id="KW-0472">Membrane</keyword>
<keyword evidence="3 6" id="KW-0812">Transmembrane</keyword>
<dbReference type="RefSeq" id="WP_089321753.1">
    <property type="nucleotide sequence ID" value="NZ_FZOQ01000038.1"/>
</dbReference>
<evidence type="ECO:0000256" key="6">
    <source>
        <dbReference type="SAM" id="Phobius"/>
    </source>
</evidence>
<accession>A0A239LBS4</accession>
<evidence type="ECO:0000256" key="2">
    <source>
        <dbReference type="ARBA" id="ARBA00022475"/>
    </source>
</evidence>
<evidence type="ECO:0000313" key="7">
    <source>
        <dbReference type="EMBL" id="SNT27412.1"/>
    </source>
</evidence>
<protein>
    <submittedName>
        <fullName evidence="7">Threonine/homoserine/homoserine lactone efflux protein</fullName>
    </submittedName>
</protein>
<organism evidence="7 8">
    <name type="scientific">Pontibacter ummariensis</name>
    <dbReference type="NCBI Taxonomy" id="1610492"/>
    <lineage>
        <taxon>Bacteria</taxon>
        <taxon>Pseudomonadati</taxon>
        <taxon>Bacteroidota</taxon>
        <taxon>Cytophagia</taxon>
        <taxon>Cytophagales</taxon>
        <taxon>Hymenobacteraceae</taxon>
        <taxon>Pontibacter</taxon>
    </lineage>
</organism>
<feature type="transmembrane region" description="Helical" evidence="6">
    <location>
        <begin position="6"/>
        <end position="26"/>
    </location>
</feature>
<evidence type="ECO:0000313" key="8">
    <source>
        <dbReference type="Proteomes" id="UP000198432"/>
    </source>
</evidence>
<keyword evidence="8" id="KW-1185">Reference proteome</keyword>
<proteinExistence type="predicted"/>
<evidence type="ECO:0000256" key="5">
    <source>
        <dbReference type="ARBA" id="ARBA00023136"/>
    </source>
</evidence>
<dbReference type="Proteomes" id="UP000198432">
    <property type="component" value="Unassembled WGS sequence"/>
</dbReference>
<dbReference type="PANTHER" id="PTHR30086">
    <property type="entry name" value="ARGININE EXPORTER PROTEIN ARGO"/>
    <property type="match status" value="1"/>
</dbReference>
<dbReference type="PANTHER" id="PTHR30086:SF20">
    <property type="entry name" value="ARGININE EXPORTER PROTEIN ARGO-RELATED"/>
    <property type="match status" value="1"/>
</dbReference>
<evidence type="ECO:0000256" key="1">
    <source>
        <dbReference type="ARBA" id="ARBA00004651"/>
    </source>
</evidence>
<dbReference type="GO" id="GO:0015171">
    <property type="term" value="F:amino acid transmembrane transporter activity"/>
    <property type="evidence" value="ECO:0007669"/>
    <property type="project" value="TreeGrafter"/>
</dbReference>
<reference evidence="8" key="1">
    <citation type="submission" date="2017-06" db="EMBL/GenBank/DDBJ databases">
        <authorList>
            <person name="Varghese N."/>
            <person name="Submissions S."/>
        </authorList>
    </citation>
    <scope>NUCLEOTIDE SEQUENCE [LARGE SCALE GENOMIC DNA]</scope>
    <source>
        <strain evidence="8">NKM1</strain>
    </source>
</reference>
<feature type="transmembrane region" description="Helical" evidence="6">
    <location>
        <begin position="175"/>
        <end position="194"/>
    </location>
</feature>